<protein>
    <submittedName>
        <fullName evidence="1">Uncharacterized protein</fullName>
    </submittedName>
</protein>
<dbReference type="AlphaFoldDB" id="A0AAD3T6X8"/>
<gene>
    <name evidence="1" type="ORF">Nepgr_025717</name>
</gene>
<dbReference type="PANTHER" id="PTHR44375">
    <property type="entry name" value="BETA-KETOACYL-ACP REDUCTASE-LIKE PROTEIN-RELATED"/>
    <property type="match status" value="1"/>
</dbReference>
<sequence>MDSSGKKVVLTSDGDDISIGVACCLAKHGCRLILMGNESRLWTAAKEISESLKGIHPVEVIGVDMEEDKEAVFAAAVEKAWNILGCIDAFVQGFAYEGKNQEALVMAEDEFKKTLKVNFMAVWFLVKAVARKMRDQGTGGSIVLMNSIIGMERGIYPGAAAYGSCLAGVNQLVRMTALEFGKYHIRVNGIIRGLHLEDVYPVAVGKERAEKLVKTVVPLQRWLDVKSDLFSTVMYLISDGSRYMTGTSIYVDGGQSLVRPRMRSYM</sequence>
<dbReference type="Pfam" id="PF13561">
    <property type="entry name" value="adh_short_C2"/>
    <property type="match status" value="1"/>
</dbReference>
<dbReference type="Proteomes" id="UP001279734">
    <property type="component" value="Unassembled WGS sequence"/>
</dbReference>
<dbReference type="PANTHER" id="PTHR44375:SF6">
    <property type="entry name" value="F28J7.36 PROTEIN"/>
    <property type="match status" value="1"/>
</dbReference>
<evidence type="ECO:0000313" key="2">
    <source>
        <dbReference type="Proteomes" id="UP001279734"/>
    </source>
</evidence>
<keyword evidence="2" id="KW-1185">Reference proteome</keyword>
<accession>A0AAD3T6X8</accession>
<comment type="caution">
    <text evidence="1">The sequence shown here is derived from an EMBL/GenBank/DDBJ whole genome shotgun (WGS) entry which is preliminary data.</text>
</comment>
<name>A0AAD3T6X8_NEPGR</name>
<organism evidence="1 2">
    <name type="scientific">Nepenthes gracilis</name>
    <name type="common">Slender pitcher plant</name>
    <dbReference type="NCBI Taxonomy" id="150966"/>
    <lineage>
        <taxon>Eukaryota</taxon>
        <taxon>Viridiplantae</taxon>
        <taxon>Streptophyta</taxon>
        <taxon>Embryophyta</taxon>
        <taxon>Tracheophyta</taxon>
        <taxon>Spermatophyta</taxon>
        <taxon>Magnoliopsida</taxon>
        <taxon>eudicotyledons</taxon>
        <taxon>Gunneridae</taxon>
        <taxon>Pentapetalae</taxon>
        <taxon>Caryophyllales</taxon>
        <taxon>Nepenthaceae</taxon>
        <taxon>Nepenthes</taxon>
    </lineage>
</organism>
<dbReference type="SUPFAM" id="SSF51735">
    <property type="entry name" value="NAD(P)-binding Rossmann-fold domains"/>
    <property type="match status" value="1"/>
</dbReference>
<dbReference type="Gene3D" id="3.40.50.720">
    <property type="entry name" value="NAD(P)-binding Rossmann-like Domain"/>
    <property type="match status" value="1"/>
</dbReference>
<proteinExistence type="predicted"/>
<dbReference type="InterPro" id="IPR002347">
    <property type="entry name" value="SDR_fam"/>
</dbReference>
<reference evidence="1" key="1">
    <citation type="submission" date="2023-05" db="EMBL/GenBank/DDBJ databases">
        <title>Nepenthes gracilis genome sequencing.</title>
        <authorList>
            <person name="Fukushima K."/>
        </authorList>
    </citation>
    <scope>NUCLEOTIDE SEQUENCE</scope>
    <source>
        <strain evidence="1">SING2019-196</strain>
    </source>
</reference>
<dbReference type="InterPro" id="IPR036291">
    <property type="entry name" value="NAD(P)-bd_dom_sf"/>
</dbReference>
<dbReference type="EMBL" id="BSYO01000027">
    <property type="protein sequence ID" value="GMH23874.1"/>
    <property type="molecule type" value="Genomic_DNA"/>
</dbReference>
<evidence type="ECO:0000313" key="1">
    <source>
        <dbReference type="EMBL" id="GMH23874.1"/>
    </source>
</evidence>
<dbReference type="CDD" id="cd05233">
    <property type="entry name" value="SDR_c"/>
    <property type="match status" value="1"/>
</dbReference>